<dbReference type="Proteomes" id="UP000028504">
    <property type="component" value="Chromosome"/>
</dbReference>
<accession>A0ABN4DAY4</accession>
<gene>
    <name evidence="2" type="ORF">CATYP_00435</name>
</gene>
<protein>
    <submittedName>
        <fullName evidence="2">Uncharacterized protein</fullName>
    </submittedName>
</protein>
<reference evidence="2 3" key="1">
    <citation type="submission" date="2014-07" db="EMBL/GenBank/DDBJ databases">
        <title>Complete genome sequence of Corynebacterium atypicum DSM 44849: identifiction of the mycolic acid biosynthesis genes.</title>
        <authorList>
            <person name="Tippelt A."/>
            <person name="Mollmann S."/>
            <person name="Albersmeier A."/>
            <person name="Jaenicke S."/>
            <person name="Ruckert C."/>
            <person name="Tauch A."/>
        </authorList>
    </citation>
    <scope>NUCLEOTIDE SEQUENCE [LARGE SCALE GENOMIC DNA]</scope>
    <source>
        <strain evidence="2 3">R2070</strain>
    </source>
</reference>
<sequence length="215" mass="22773">MTKPPAATSAEPGSQPPGAPATHPVIAVVDKQPDATVVWHVQTDPEATSFAAIMSGAWVLSAAAGDVEPGRMEDLLRGTFVVRSASYQDTGQEQFPSAAGVLPGTGAQALQLWAERLGAARAELLAAIKDAVAENPKLKAVRLPEAQVPDPEALAATYRGERQAETAWALARGAAEIVEHWHELESKRRSRAYLKARFGEQIRPVPLPGTESSAD</sequence>
<evidence type="ECO:0000313" key="2">
    <source>
        <dbReference type="EMBL" id="AIG63423.1"/>
    </source>
</evidence>
<keyword evidence="3" id="KW-1185">Reference proteome</keyword>
<organism evidence="2 3">
    <name type="scientific">Corynebacterium atypicum</name>
    <dbReference type="NCBI Taxonomy" id="191610"/>
    <lineage>
        <taxon>Bacteria</taxon>
        <taxon>Bacillati</taxon>
        <taxon>Actinomycetota</taxon>
        <taxon>Actinomycetes</taxon>
        <taxon>Mycobacteriales</taxon>
        <taxon>Corynebacteriaceae</taxon>
        <taxon>Corynebacterium</taxon>
    </lineage>
</organism>
<feature type="region of interest" description="Disordered" evidence="1">
    <location>
        <begin position="1"/>
        <end position="23"/>
    </location>
</feature>
<name>A0ABN4DAY4_9CORY</name>
<proteinExistence type="predicted"/>
<dbReference type="RefSeq" id="WP_038604015.1">
    <property type="nucleotide sequence ID" value="NZ_CP008944.1"/>
</dbReference>
<dbReference type="EMBL" id="CP008944">
    <property type="protein sequence ID" value="AIG63423.1"/>
    <property type="molecule type" value="Genomic_DNA"/>
</dbReference>
<evidence type="ECO:0000313" key="3">
    <source>
        <dbReference type="Proteomes" id="UP000028504"/>
    </source>
</evidence>
<evidence type="ECO:0000256" key="1">
    <source>
        <dbReference type="SAM" id="MobiDB-lite"/>
    </source>
</evidence>